<dbReference type="PIRSF" id="PIRSF006060">
    <property type="entry name" value="AA_transporter"/>
    <property type="match status" value="1"/>
</dbReference>
<feature type="transmembrane region" description="Helical" evidence="7">
    <location>
        <begin position="87"/>
        <end position="110"/>
    </location>
</feature>
<evidence type="ECO:0000256" key="2">
    <source>
        <dbReference type="ARBA" id="ARBA00022448"/>
    </source>
</evidence>
<evidence type="ECO:0000256" key="6">
    <source>
        <dbReference type="SAM" id="MobiDB-lite"/>
    </source>
</evidence>
<dbReference type="PANTHER" id="PTHR45649">
    <property type="entry name" value="AMINO-ACID PERMEASE BAT1"/>
    <property type="match status" value="1"/>
</dbReference>
<keyword evidence="4 7" id="KW-1133">Transmembrane helix</keyword>
<feature type="region of interest" description="Disordered" evidence="6">
    <location>
        <begin position="549"/>
        <end position="569"/>
    </location>
</feature>
<feature type="transmembrane region" description="Helical" evidence="7">
    <location>
        <begin position="282"/>
        <end position="306"/>
    </location>
</feature>
<dbReference type="GO" id="GO:0022857">
    <property type="term" value="F:transmembrane transporter activity"/>
    <property type="evidence" value="ECO:0007669"/>
    <property type="project" value="InterPro"/>
</dbReference>
<proteinExistence type="predicted"/>
<evidence type="ECO:0000256" key="7">
    <source>
        <dbReference type="SAM" id="Phobius"/>
    </source>
</evidence>
<organism evidence="8 9">
    <name type="scientific">Collybia nuda</name>
    <dbReference type="NCBI Taxonomy" id="64659"/>
    <lineage>
        <taxon>Eukaryota</taxon>
        <taxon>Fungi</taxon>
        <taxon>Dikarya</taxon>
        <taxon>Basidiomycota</taxon>
        <taxon>Agaricomycotina</taxon>
        <taxon>Agaricomycetes</taxon>
        <taxon>Agaricomycetidae</taxon>
        <taxon>Agaricales</taxon>
        <taxon>Tricholomatineae</taxon>
        <taxon>Clitocybaceae</taxon>
        <taxon>Collybia</taxon>
    </lineage>
</organism>
<comment type="subcellular location">
    <subcellularLocation>
        <location evidence="1">Membrane</location>
        <topology evidence="1">Multi-pass membrane protein</topology>
    </subcellularLocation>
</comment>
<dbReference type="Pfam" id="PF13520">
    <property type="entry name" value="AA_permease_2"/>
    <property type="match status" value="1"/>
</dbReference>
<comment type="caution">
    <text evidence="8">The sequence shown here is derived from an EMBL/GenBank/DDBJ whole genome shotgun (WGS) entry which is preliminary data.</text>
</comment>
<feature type="transmembrane region" description="Helical" evidence="7">
    <location>
        <begin position="491"/>
        <end position="512"/>
    </location>
</feature>
<evidence type="ECO:0000313" key="9">
    <source>
        <dbReference type="Proteomes" id="UP000807353"/>
    </source>
</evidence>
<evidence type="ECO:0000313" key="8">
    <source>
        <dbReference type="EMBL" id="KAF9458116.1"/>
    </source>
</evidence>
<keyword evidence="5 7" id="KW-0472">Membrane</keyword>
<feature type="transmembrane region" description="Helical" evidence="7">
    <location>
        <begin position="371"/>
        <end position="393"/>
    </location>
</feature>
<evidence type="ECO:0000256" key="3">
    <source>
        <dbReference type="ARBA" id="ARBA00022692"/>
    </source>
</evidence>
<feature type="transmembrane region" description="Helical" evidence="7">
    <location>
        <begin position="238"/>
        <end position="259"/>
    </location>
</feature>
<evidence type="ECO:0000256" key="5">
    <source>
        <dbReference type="ARBA" id="ARBA00023136"/>
    </source>
</evidence>
<reference evidence="8" key="1">
    <citation type="submission" date="2020-11" db="EMBL/GenBank/DDBJ databases">
        <authorList>
            <consortium name="DOE Joint Genome Institute"/>
            <person name="Ahrendt S."/>
            <person name="Riley R."/>
            <person name="Andreopoulos W."/>
            <person name="Labutti K."/>
            <person name="Pangilinan J."/>
            <person name="Ruiz-Duenas F.J."/>
            <person name="Barrasa J.M."/>
            <person name="Sanchez-Garcia M."/>
            <person name="Camarero S."/>
            <person name="Miyauchi S."/>
            <person name="Serrano A."/>
            <person name="Linde D."/>
            <person name="Babiker R."/>
            <person name="Drula E."/>
            <person name="Ayuso-Fernandez I."/>
            <person name="Pacheco R."/>
            <person name="Padilla G."/>
            <person name="Ferreira P."/>
            <person name="Barriuso J."/>
            <person name="Kellner H."/>
            <person name="Castanera R."/>
            <person name="Alfaro M."/>
            <person name="Ramirez L."/>
            <person name="Pisabarro A.G."/>
            <person name="Kuo A."/>
            <person name="Tritt A."/>
            <person name="Lipzen A."/>
            <person name="He G."/>
            <person name="Yan M."/>
            <person name="Ng V."/>
            <person name="Cullen D."/>
            <person name="Martin F."/>
            <person name="Rosso M.-N."/>
            <person name="Henrissat B."/>
            <person name="Hibbett D."/>
            <person name="Martinez A.T."/>
            <person name="Grigoriev I.V."/>
        </authorList>
    </citation>
    <scope>NUCLEOTIDE SEQUENCE</scope>
    <source>
        <strain evidence="8">CBS 247.69</strain>
    </source>
</reference>
<sequence length="569" mass="61716">MISHPTLSPRHGCKFPLQIEQYKLCLSQPRSIASFPQMSSIMRTRSAEKGQAGAGLEHASDHDQVVENLEKLGYKQELVRTRGLSHALFMTLSIMAVPYGLSAPIATSLIGGGPATIIWGWLHISILTLPLALSMGEICSKYPTAAGAYYWCYRLTPPRYRVLASWINGWLTMVGVWTICLSVTFGTAQLVVAGVGIFHPDWAATPWQTYLIFVAVTAVTFVFVIFFNDFLPIIDMAAAFWTLLGIIIILIGFSAKAAAGRRSAAFALGHFDPSSSGWKPGWTYFIGLLPPAYTYAAIGMIANMAEEVQDPSSQVPRAMVWSVPIGAVCGLVFLLPITFTLPDIPTLLAVPTGQPIGVMFELIMGSRPGGFGMWFIIFGIGMFCAISICCAASRATWSFARDKAIPFHHTFSQVNHTLSDVPMNAHILSTMIQLLLGLIYLGSSAAFNAFVGVAVICLGTSYSMPVAISLVQGRKDMADAPYSLGKWGPALNLIAVLWTTFEIVLFSMPAVIPVTKVSMNYASVVFVGFAAISAVWYIINGRFHYTGPPLPNNGPEDDESKTEGEVQTL</sequence>
<dbReference type="Proteomes" id="UP000807353">
    <property type="component" value="Unassembled WGS sequence"/>
</dbReference>
<feature type="transmembrane region" description="Helical" evidence="7">
    <location>
        <begin position="318"/>
        <end position="339"/>
    </location>
</feature>
<dbReference type="PANTHER" id="PTHR45649:SF28">
    <property type="entry name" value="TRANSPORTER, PUTATIVE (EUROFUNG)-RELATED"/>
    <property type="match status" value="1"/>
</dbReference>
<evidence type="ECO:0000256" key="1">
    <source>
        <dbReference type="ARBA" id="ARBA00004141"/>
    </source>
</evidence>
<protein>
    <submittedName>
        <fullName evidence="8">Amino acid permease-domain-containing protein</fullName>
    </submittedName>
</protein>
<dbReference type="Gene3D" id="1.20.1740.10">
    <property type="entry name" value="Amino acid/polyamine transporter I"/>
    <property type="match status" value="1"/>
</dbReference>
<dbReference type="InterPro" id="IPR002293">
    <property type="entry name" value="AA/rel_permease1"/>
</dbReference>
<keyword evidence="9" id="KW-1185">Reference proteome</keyword>
<feature type="transmembrane region" description="Helical" evidence="7">
    <location>
        <begin position="518"/>
        <end position="539"/>
    </location>
</feature>
<dbReference type="OrthoDB" id="3900342at2759"/>
<dbReference type="EMBL" id="MU150349">
    <property type="protein sequence ID" value="KAF9458116.1"/>
    <property type="molecule type" value="Genomic_DNA"/>
</dbReference>
<feature type="transmembrane region" description="Helical" evidence="7">
    <location>
        <begin position="169"/>
        <end position="198"/>
    </location>
</feature>
<dbReference type="GO" id="GO:0016020">
    <property type="term" value="C:membrane"/>
    <property type="evidence" value="ECO:0007669"/>
    <property type="project" value="UniProtKB-SubCell"/>
</dbReference>
<feature type="transmembrane region" description="Helical" evidence="7">
    <location>
        <begin position="210"/>
        <end position="231"/>
    </location>
</feature>
<keyword evidence="3 7" id="KW-0812">Transmembrane</keyword>
<accession>A0A9P5XYQ9</accession>
<name>A0A9P5XYQ9_9AGAR</name>
<keyword evidence="2" id="KW-0813">Transport</keyword>
<gene>
    <name evidence="8" type="ORF">BDZ94DRAFT_146289</name>
</gene>
<feature type="transmembrane region" description="Helical" evidence="7">
    <location>
        <begin position="116"/>
        <end position="133"/>
    </location>
</feature>
<evidence type="ECO:0000256" key="4">
    <source>
        <dbReference type="ARBA" id="ARBA00022989"/>
    </source>
</evidence>
<dbReference type="AlphaFoldDB" id="A0A9P5XYQ9"/>